<reference evidence="1" key="1">
    <citation type="submission" date="2014-09" db="EMBL/GenBank/DDBJ databases">
        <authorList>
            <person name="Magalhaes I.L.F."/>
            <person name="Oliveira U."/>
            <person name="Santos F.R."/>
            <person name="Vidigal T.H.D.A."/>
            <person name="Brescovit A.D."/>
            <person name="Santos A.J."/>
        </authorList>
    </citation>
    <scope>NUCLEOTIDE SEQUENCE</scope>
    <source>
        <tissue evidence="1">Shoot tissue taken approximately 20 cm above the soil surface</tissue>
    </source>
</reference>
<name>A0A0A9BZU5_ARUDO</name>
<organism evidence="1">
    <name type="scientific">Arundo donax</name>
    <name type="common">Giant reed</name>
    <name type="synonym">Donax arundinaceus</name>
    <dbReference type="NCBI Taxonomy" id="35708"/>
    <lineage>
        <taxon>Eukaryota</taxon>
        <taxon>Viridiplantae</taxon>
        <taxon>Streptophyta</taxon>
        <taxon>Embryophyta</taxon>
        <taxon>Tracheophyta</taxon>
        <taxon>Spermatophyta</taxon>
        <taxon>Magnoliopsida</taxon>
        <taxon>Liliopsida</taxon>
        <taxon>Poales</taxon>
        <taxon>Poaceae</taxon>
        <taxon>PACMAD clade</taxon>
        <taxon>Arundinoideae</taxon>
        <taxon>Arundineae</taxon>
        <taxon>Arundo</taxon>
    </lineage>
</organism>
<accession>A0A0A9BZU5</accession>
<sequence length="27" mass="3054">MACRIMSCMLYLIGLNHMKLTHCILSG</sequence>
<protein>
    <submittedName>
        <fullName evidence="1">Uncharacterized protein</fullName>
    </submittedName>
</protein>
<evidence type="ECO:0000313" key="1">
    <source>
        <dbReference type="EMBL" id="JAD66645.1"/>
    </source>
</evidence>
<reference evidence="1" key="2">
    <citation type="journal article" date="2015" name="Data Brief">
        <title>Shoot transcriptome of the giant reed, Arundo donax.</title>
        <authorList>
            <person name="Barrero R.A."/>
            <person name="Guerrero F.D."/>
            <person name="Moolhuijzen P."/>
            <person name="Goolsby J.A."/>
            <person name="Tidwell J."/>
            <person name="Bellgard S.E."/>
            <person name="Bellgard M.I."/>
        </authorList>
    </citation>
    <scope>NUCLEOTIDE SEQUENCE</scope>
    <source>
        <tissue evidence="1">Shoot tissue taken approximately 20 cm above the soil surface</tissue>
    </source>
</reference>
<dbReference type="EMBL" id="GBRH01231250">
    <property type="protein sequence ID" value="JAD66645.1"/>
    <property type="molecule type" value="Transcribed_RNA"/>
</dbReference>
<proteinExistence type="predicted"/>
<dbReference type="AlphaFoldDB" id="A0A0A9BZU5"/>